<dbReference type="Proteomes" id="UP000254337">
    <property type="component" value="Chromosome"/>
</dbReference>
<sequence>MLTELVAALAVAAIVMTALLPMLVQTAANCRYGESWEELSRQGMVMEETIFGVLRFARNIEVSPKTVRCCDEQNGLTGFSVKNGRVYRLLSNGSEQPLTGSVNAGLREDRISVRSQGDRPYFSADGEKIHVYIELYDAYTGQSWPCVLTVTPLPCQWEDAA</sequence>
<name>A0A346AX55_9FIRM</name>
<dbReference type="KEGG" id="meg:DKB62_02040"/>
<gene>
    <name evidence="1" type="ORF">DKB62_02040</name>
</gene>
<protein>
    <recommendedName>
        <fullName evidence="3">Prepilin-type cleavage/methylation domain-containing protein</fullName>
    </recommendedName>
</protein>
<proteinExistence type="predicted"/>
<evidence type="ECO:0008006" key="3">
    <source>
        <dbReference type="Google" id="ProtNLM"/>
    </source>
</evidence>
<keyword evidence="2" id="KW-1185">Reference proteome</keyword>
<organism evidence="1 2">
    <name type="scientific">Megasphaera stantonii</name>
    <dbReference type="NCBI Taxonomy" id="2144175"/>
    <lineage>
        <taxon>Bacteria</taxon>
        <taxon>Bacillati</taxon>
        <taxon>Bacillota</taxon>
        <taxon>Negativicutes</taxon>
        <taxon>Veillonellales</taxon>
        <taxon>Veillonellaceae</taxon>
        <taxon>Megasphaera</taxon>
    </lineage>
</organism>
<accession>A0A346AX55</accession>
<dbReference type="EMBL" id="CP029462">
    <property type="protein sequence ID" value="AXL20448.1"/>
    <property type="molecule type" value="Genomic_DNA"/>
</dbReference>
<evidence type="ECO:0000313" key="2">
    <source>
        <dbReference type="Proteomes" id="UP000254337"/>
    </source>
</evidence>
<dbReference type="OrthoDB" id="1625636at2"/>
<evidence type="ECO:0000313" key="1">
    <source>
        <dbReference type="EMBL" id="AXL20448.1"/>
    </source>
</evidence>
<dbReference type="AlphaFoldDB" id="A0A346AX55"/>
<reference evidence="1 2" key="1">
    <citation type="submission" date="2018-05" db="EMBL/GenBank/DDBJ databases">
        <title>Complete genome sequence of Megasphaera sp. AJH120T, isolated from the ceca of a chicken.</title>
        <authorList>
            <person name="Maki J."/>
            <person name="Looft T."/>
        </authorList>
    </citation>
    <scope>NUCLEOTIDE SEQUENCE [LARGE SCALE GENOMIC DNA]</scope>
    <source>
        <strain evidence="1 2">AJH120</strain>
    </source>
</reference>